<dbReference type="AlphaFoldDB" id="A0A9Q9F8W7"/>
<dbReference type="EMBL" id="CP119070">
    <property type="protein sequence ID" value="WEL39427.1"/>
    <property type="molecule type" value="Genomic_DNA"/>
</dbReference>
<dbReference type="EMBL" id="CP075155">
    <property type="protein sequence ID" value="UTX43943.1"/>
    <property type="molecule type" value="Genomic_DNA"/>
</dbReference>
<protein>
    <submittedName>
        <fullName evidence="2">Uncharacterized protein</fullName>
    </submittedName>
</protein>
<dbReference type="Proteomes" id="UP001059546">
    <property type="component" value="Chromosome IX"/>
</dbReference>
<dbReference type="Proteomes" id="UP001217963">
    <property type="component" value="Chromosome IX"/>
</dbReference>
<organism evidence="2 4">
    <name type="scientific">Encephalitozoon hellem</name>
    <name type="common">Microsporidian parasite</name>
    <dbReference type="NCBI Taxonomy" id="27973"/>
    <lineage>
        <taxon>Eukaryota</taxon>
        <taxon>Fungi</taxon>
        <taxon>Fungi incertae sedis</taxon>
        <taxon>Microsporidia</taxon>
        <taxon>Unikaryonidae</taxon>
        <taxon>Encephalitozoon</taxon>
    </lineage>
</organism>
<feature type="region of interest" description="Disordered" evidence="1">
    <location>
        <begin position="1"/>
        <end position="21"/>
    </location>
</feature>
<name>A0A9Q9F8W7_ENCHE</name>
<evidence type="ECO:0000256" key="1">
    <source>
        <dbReference type="SAM" id="MobiDB-lite"/>
    </source>
</evidence>
<reference evidence="3 5" key="2">
    <citation type="submission" date="2023-02" db="EMBL/GenBank/DDBJ databases">
        <title>Encephalitozoon hellem ATCC 50451 complete genome.</title>
        <authorList>
            <person name="Mascarenhas dos Santos A.C."/>
            <person name="Julian A.T."/>
            <person name="Pombert J.-F."/>
        </authorList>
    </citation>
    <scope>NUCLEOTIDE SEQUENCE [LARGE SCALE GENOMIC DNA]</scope>
    <source>
        <strain evidence="3 5">ATCC 50451</strain>
    </source>
</reference>
<proteinExistence type="predicted"/>
<evidence type="ECO:0000313" key="4">
    <source>
        <dbReference type="Proteomes" id="UP001059546"/>
    </source>
</evidence>
<sequence length="116" mass="13141">MEEDIRENSIPSTRLGDQEIRIGETPNEDALVIYLSRGNRDKKVVCTKDNGLAGDINKCRKHKVDSCICLSKMHYEVDGDILCIREMKPFIYIRKVSILRSRSIDSPKATGGQKDT</sequence>
<gene>
    <name evidence="2" type="ORF">GPU96_09g17230</name>
    <name evidence="3" type="ORF">PFJ87_09g00540</name>
</gene>
<dbReference type="OrthoDB" id="2193071at2759"/>
<reference evidence="2" key="1">
    <citation type="submission" date="2021-05" db="EMBL/GenBank/DDBJ databases">
        <title>Encephalitozoon hellem ATCC 50604 Complete Genome.</title>
        <authorList>
            <person name="Mascarenhas dos Santos A.C."/>
            <person name="Julian A.T."/>
            <person name="Pombert J.-F."/>
        </authorList>
    </citation>
    <scope>NUCLEOTIDE SEQUENCE</scope>
    <source>
        <strain evidence="2">ATCC 50604</strain>
    </source>
</reference>
<keyword evidence="5" id="KW-1185">Reference proteome</keyword>
<evidence type="ECO:0000313" key="2">
    <source>
        <dbReference type="EMBL" id="UTX43943.1"/>
    </source>
</evidence>
<accession>A0A9Q9F8W7</accession>
<evidence type="ECO:0000313" key="3">
    <source>
        <dbReference type="EMBL" id="WEL39427.1"/>
    </source>
</evidence>
<evidence type="ECO:0000313" key="5">
    <source>
        <dbReference type="Proteomes" id="UP001217963"/>
    </source>
</evidence>